<dbReference type="InterPro" id="IPR013083">
    <property type="entry name" value="Znf_RING/FYVE/PHD"/>
</dbReference>
<dbReference type="SMART" id="SM00238">
    <property type="entry name" value="BIR"/>
    <property type="match status" value="3"/>
</dbReference>
<dbReference type="CDD" id="cd16713">
    <property type="entry name" value="RING-HC_BIRC2_3_7"/>
    <property type="match status" value="1"/>
</dbReference>
<dbReference type="GO" id="GO:0061630">
    <property type="term" value="F:ubiquitin protein ligase activity"/>
    <property type="evidence" value="ECO:0007669"/>
    <property type="project" value="TreeGrafter"/>
</dbReference>
<feature type="domain" description="RING-type" evidence="8">
    <location>
        <begin position="501"/>
        <end position="536"/>
    </location>
</feature>
<dbReference type="GO" id="GO:0006915">
    <property type="term" value="P:apoptotic process"/>
    <property type="evidence" value="ECO:0007669"/>
    <property type="project" value="UniProtKB-KW"/>
</dbReference>
<dbReference type="GO" id="GO:0089720">
    <property type="term" value="F:caspase binding"/>
    <property type="evidence" value="ECO:0007669"/>
    <property type="project" value="UniProtKB-ARBA"/>
</dbReference>
<dbReference type="GO" id="GO:0022416">
    <property type="term" value="P:chaeta development"/>
    <property type="evidence" value="ECO:0007669"/>
    <property type="project" value="UniProtKB-ARBA"/>
</dbReference>
<evidence type="ECO:0000259" key="8">
    <source>
        <dbReference type="PROSITE" id="PS50089"/>
    </source>
</evidence>
<dbReference type="PROSITE" id="PS50143">
    <property type="entry name" value="BIR_REPEAT_2"/>
    <property type="match status" value="3"/>
</dbReference>
<dbReference type="GO" id="GO:0004869">
    <property type="term" value="F:cysteine-type endopeptidase inhibitor activity"/>
    <property type="evidence" value="ECO:0007669"/>
    <property type="project" value="UniProtKB-ARBA"/>
</dbReference>
<evidence type="ECO:0000256" key="7">
    <source>
        <dbReference type="SAM" id="MobiDB-lite"/>
    </source>
</evidence>
<proteinExistence type="inferred from homology"/>
<dbReference type="Gene3D" id="3.30.40.10">
    <property type="entry name" value="Zinc/RING finger domain, C3HC4 (zinc finger)"/>
    <property type="match status" value="1"/>
</dbReference>
<dbReference type="GO" id="GO:0051726">
    <property type="term" value="P:regulation of cell cycle"/>
    <property type="evidence" value="ECO:0007669"/>
    <property type="project" value="TreeGrafter"/>
</dbReference>
<evidence type="ECO:0000256" key="2">
    <source>
        <dbReference type="ARBA" id="ARBA00022703"/>
    </source>
</evidence>
<evidence type="ECO:0000256" key="1">
    <source>
        <dbReference type="ARBA" id="ARBA00006672"/>
    </source>
</evidence>
<dbReference type="EMBL" id="GDHC01021118">
    <property type="protein sequence ID" value="JAP97510.1"/>
    <property type="molecule type" value="Transcribed_RNA"/>
</dbReference>
<dbReference type="PROSITE" id="PS50089">
    <property type="entry name" value="ZF_RING_2"/>
    <property type="match status" value="1"/>
</dbReference>
<keyword evidence="3" id="KW-0479">Metal-binding</keyword>
<dbReference type="SMART" id="SM00184">
    <property type="entry name" value="RING"/>
    <property type="match status" value="1"/>
</dbReference>
<dbReference type="PANTHER" id="PTHR10044:SF139">
    <property type="entry name" value="DEATH-ASSOCIATED INHIBITOR OF APOPTOSIS 2"/>
    <property type="match status" value="1"/>
</dbReference>
<dbReference type="FunFam" id="3.30.40.10:FF:000184">
    <property type="entry name" value="Baculoviral IAP repeat containing 2"/>
    <property type="match status" value="1"/>
</dbReference>
<dbReference type="GO" id="GO:0031625">
    <property type="term" value="F:ubiquitin protein ligase binding"/>
    <property type="evidence" value="ECO:0007669"/>
    <property type="project" value="UniProtKB-ARBA"/>
</dbReference>
<dbReference type="Pfam" id="PF00653">
    <property type="entry name" value="BIR"/>
    <property type="match status" value="3"/>
</dbReference>
<dbReference type="GO" id="GO:0008270">
    <property type="term" value="F:zinc ion binding"/>
    <property type="evidence" value="ECO:0007669"/>
    <property type="project" value="UniProtKB-KW"/>
</dbReference>
<gene>
    <name evidence="9" type="primary">Iap2</name>
    <name evidence="9" type="ORF">g.60655</name>
</gene>
<dbReference type="GO" id="GO:0031398">
    <property type="term" value="P:positive regulation of protein ubiquitination"/>
    <property type="evidence" value="ECO:0007669"/>
    <property type="project" value="TreeGrafter"/>
</dbReference>
<dbReference type="GO" id="GO:0070936">
    <property type="term" value="P:protein K48-linked ubiquitination"/>
    <property type="evidence" value="ECO:0007669"/>
    <property type="project" value="UniProtKB-ARBA"/>
</dbReference>
<feature type="compositionally biased region" description="Polar residues" evidence="7">
    <location>
        <begin position="80"/>
        <end position="96"/>
    </location>
</feature>
<evidence type="ECO:0000256" key="6">
    <source>
        <dbReference type="PROSITE-ProRule" id="PRU00175"/>
    </source>
</evidence>
<dbReference type="InterPro" id="IPR001841">
    <property type="entry name" value="Znf_RING"/>
</dbReference>
<dbReference type="SUPFAM" id="SSF57924">
    <property type="entry name" value="Inhibitor of apoptosis (IAP) repeat"/>
    <property type="match status" value="3"/>
</dbReference>
<dbReference type="FunFam" id="1.10.1170.10:FF:000002">
    <property type="entry name" value="Baculoviral IAP repeat containing 7"/>
    <property type="match status" value="1"/>
</dbReference>
<keyword evidence="2" id="KW-0053">Apoptosis</keyword>
<reference evidence="9" key="1">
    <citation type="journal article" date="2016" name="Gigascience">
        <title>De novo construction of an expanded transcriptome assembly for the western tarnished plant bug, Lygus hesperus.</title>
        <authorList>
            <person name="Tassone E.E."/>
            <person name="Geib S.M."/>
            <person name="Hall B."/>
            <person name="Fabrick J.A."/>
            <person name="Brent C.S."/>
            <person name="Hull J.J."/>
        </authorList>
    </citation>
    <scope>NUCLEOTIDE SEQUENCE</scope>
</reference>
<dbReference type="PROSITE" id="PS01282">
    <property type="entry name" value="BIR_REPEAT_1"/>
    <property type="match status" value="2"/>
</dbReference>
<dbReference type="Pfam" id="PF13920">
    <property type="entry name" value="zf-C3HC4_3"/>
    <property type="match status" value="1"/>
</dbReference>
<dbReference type="AlphaFoldDB" id="A0A146KLT3"/>
<comment type="similarity">
    <text evidence="1">Belongs to the IAP family.</text>
</comment>
<dbReference type="PANTHER" id="PTHR10044">
    <property type="entry name" value="INHIBITOR OF APOPTOSIS"/>
    <property type="match status" value="1"/>
</dbReference>
<dbReference type="GO" id="GO:0005634">
    <property type="term" value="C:nucleus"/>
    <property type="evidence" value="ECO:0007669"/>
    <property type="project" value="TreeGrafter"/>
</dbReference>
<evidence type="ECO:0000256" key="3">
    <source>
        <dbReference type="ARBA" id="ARBA00022723"/>
    </source>
</evidence>
<keyword evidence="4 6" id="KW-0863">Zinc-finger</keyword>
<dbReference type="GO" id="GO:0043027">
    <property type="term" value="F:cysteine-type endopeptidase inhibitor activity involved in apoptotic process"/>
    <property type="evidence" value="ECO:0007669"/>
    <property type="project" value="UniProtKB-ARBA"/>
</dbReference>
<dbReference type="Gene3D" id="1.10.1170.10">
    <property type="entry name" value="Inhibitor Of Apoptosis Protein (2mihbC-IAP-1), Chain A"/>
    <property type="match status" value="3"/>
</dbReference>
<feature type="region of interest" description="Disordered" evidence="7">
    <location>
        <begin position="435"/>
        <end position="459"/>
    </location>
</feature>
<dbReference type="GO" id="GO:0048471">
    <property type="term" value="C:perinuclear region of cytoplasm"/>
    <property type="evidence" value="ECO:0007669"/>
    <property type="project" value="UniProtKB-ARBA"/>
</dbReference>
<name>A0A146KLT3_LYGHE</name>
<dbReference type="CDD" id="cd00022">
    <property type="entry name" value="BIR"/>
    <property type="match status" value="3"/>
</dbReference>
<dbReference type="Gene3D" id="1.10.8.10">
    <property type="entry name" value="DNA helicase RuvA subunit, C-terminal domain"/>
    <property type="match status" value="1"/>
</dbReference>
<evidence type="ECO:0000256" key="5">
    <source>
        <dbReference type="ARBA" id="ARBA00022833"/>
    </source>
</evidence>
<feature type="region of interest" description="Disordered" evidence="7">
    <location>
        <begin position="80"/>
        <end position="103"/>
    </location>
</feature>
<dbReference type="InterPro" id="IPR001370">
    <property type="entry name" value="BIR_rpt"/>
</dbReference>
<evidence type="ECO:0000313" key="9">
    <source>
        <dbReference type="EMBL" id="JAP97510.1"/>
    </source>
</evidence>
<organism evidence="9">
    <name type="scientific">Lygus hesperus</name>
    <name type="common">Western plant bug</name>
    <dbReference type="NCBI Taxonomy" id="30085"/>
    <lineage>
        <taxon>Eukaryota</taxon>
        <taxon>Metazoa</taxon>
        <taxon>Ecdysozoa</taxon>
        <taxon>Arthropoda</taxon>
        <taxon>Hexapoda</taxon>
        <taxon>Insecta</taxon>
        <taxon>Pterygota</taxon>
        <taxon>Neoptera</taxon>
        <taxon>Paraneoptera</taxon>
        <taxon>Hemiptera</taxon>
        <taxon>Heteroptera</taxon>
        <taxon>Panheteroptera</taxon>
        <taxon>Cimicomorpha</taxon>
        <taxon>Miridae</taxon>
        <taxon>Mirini</taxon>
        <taxon>Lygus</taxon>
    </lineage>
</organism>
<dbReference type="GO" id="GO:0005829">
    <property type="term" value="C:cytosol"/>
    <property type="evidence" value="ECO:0007669"/>
    <property type="project" value="UniProtKB-ARBA"/>
</dbReference>
<dbReference type="InterPro" id="IPR050784">
    <property type="entry name" value="IAP"/>
</dbReference>
<accession>A0A146KLT3</accession>
<evidence type="ECO:0000256" key="4">
    <source>
        <dbReference type="ARBA" id="ARBA00022771"/>
    </source>
</evidence>
<protein>
    <submittedName>
        <fullName evidence="9">Apoptosis 2 inhibitor</fullName>
    </submittedName>
</protein>
<dbReference type="GO" id="GO:0043066">
    <property type="term" value="P:negative regulation of apoptotic process"/>
    <property type="evidence" value="ECO:0007669"/>
    <property type="project" value="TreeGrafter"/>
</dbReference>
<keyword evidence="5" id="KW-0862">Zinc</keyword>
<sequence>MNSEESRLRTFSGWPENAPVDSKRIAKAGFYFMGQGLEVQCFSCGSRICEWNYGDKVMARHKSLDPRCPFVLNPRQSGNVPLKSNQSSAGGSTSAVVQPERTTTEDVADASALRRFVVPNAYHDEAVRLASFEDWPQPSVVSPAKLAMAGFYYTNERCKVMCAYCDGIIVHWNPGDDPELIHQKCYPECQFINDRLKYRIHPYSNIIIRDKTKIAESSEVEALKSLGVYYHRIPRNPKYSTIESRLRTYSKWSPSFNQLPGALADAGFYYTGVGDKVRCFHCDGGLKEWKKFDIPWVEHARWFSDCTFLSMVKGPDFVKEAISTIPNALKMELEQMRPQSQTQECHPVSEDYLMSLMSSSAAISALEMGIEASRVKCALKQKVKASGTPYSEGEADLLIIACMDIQSEEGSSTFDERSSASPVFCRRVVRTREHIPEASEDSDEGEGAPAIVSPPDPVQKEIDNSNVQLQSPVTKKELLDTQDTQVTLEEENRLLKEARLCKVCLDREVVIVFLPCAHLVTCSDCAQSLKDCPLCRQPIKATVRTFLS</sequence>